<organism evidence="2 3">
    <name type="scientific">Morchella conica CCBAS932</name>
    <dbReference type="NCBI Taxonomy" id="1392247"/>
    <lineage>
        <taxon>Eukaryota</taxon>
        <taxon>Fungi</taxon>
        <taxon>Dikarya</taxon>
        <taxon>Ascomycota</taxon>
        <taxon>Pezizomycotina</taxon>
        <taxon>Pezizomycetes</taxon>
        <taxon>Pezizales</taxon>
        <taxon>Morchellaceae</taxon>
        <taxon>Morchella</taxon>
    </lineage>
</organism>
<dbReference type="OrthoDB" id="5286775at2759"/>
<sequence length="487" mass="53108">MFSRKKPTAAPVEVRAIEVTATTTTTTAGSDRAAPVGEKPAQDKTTTTATTTSKSKESTVAATKSTSTSTPTHTPTTTTTSSSPSDKDPKVHIKSEPTSRASTPATTTTRPKRPRTSDSYTSTTPHLRKRTRHSLGPPANTRSPLVRAPRNPSTTTPPAVKSESRTPPKQQLPTPATSITESITTLTLLSPAPAKPKRRSRLSLPVEDDSSVVSTTSEQETDELRREGFSNDEATLFQRIRRRGLEPLMPAHWQVDFATMPDNLFQEEPDASAVIEGLSPEGTFAATAAFQAMVNLGAGVRGKLETRREVEGRILSVLRRYICWAVEDAALDNKHIEPMIAISSSQERGAEHCEQRMDKKLHDLAAEYRAEEARLIAAGHDVESGLPSTVYGMAVAGCVVALITLDARNRQAPTRTLLVVDFSDVTLDFWNAVGVAIFVIAARDDEVLRLRWYKEAGVEKPKKKDGAMAWMGRIKIKKLSDDDDEDK</sequence>
<gene>
    <name evidence="2" type="ORF">P167DRAFT_578940</name>
</gene>
<reference evidence="2 3" key="1">
    <citation type="journal article" date="2018" name="Nat. Ecol. Evol.">
        <title>Pezizomycetes genomes reveal the molecular basis of ectomycorrhizal truffle lifestyle.</title>
        <authorList>
            <person name="Murat C."/>
            <person name="Payen T."/>
            <person name="Noel B."/>
            <person name="Kuo A."/>
            <person name="Morin E."/>
            <person name="Chen J."/>
            <person name="Kohler A."/>
            <person name="Krizsan K."/>
            <person name="Balestrini R."/>
            <person name="Da Silva C."/>
            <person name="Montanini B."/>
            <person name="Hainaut M."/>
            <person name="Levati E."/>
            <person name="Barry K.W."/>
            <person name="Belfiori B."/>
            <person name="Cichocki N."/>
            <person name="Clum A."/>
            <person name="Dockter R.B."/>
            <person name="Fauchery L."/>
            <person name="Guy J."/>
            <person name="Iotti M."/>
            <person name="Le Tacon F."/>
            <person name="Lindquist E.A."/>
            <person name="Lipzen A."/>
            <person name="Malagnac F."/>
            <person name="Mello A."/>
            <person name="Molinier V."/>
            <person name="Miyauchi S."/>
            <person name="Poulain J."/>
            <person name="Riccioni C."/>
            <person name="Rubini A."/>
            <person name="Sitrit Y."/>
            <person name="Splivallo R."/>
            <person name="Traeger S."/>
            <person name="Wang M."/>
            <person name="Zifcakova L."/>
            <person name="Wipf D."/>
            <person name="Zambonelli A."/>
            <person name="Paolocci F."/>
            <person name="Nowrousian M."/>
            <person name="Ottonello S."/>
            <person name="Baldrian P."/>
            <person name="Spatafora J.W."/>
            <person name="Henrissat B."/>
            <person name="Nagy L.G."/>
            <person name="Aury J.M."/>
            <person name="Wincker P."/>
            <person name="Grigoriev I.V."/>
            <person name="Bonfante P."/>
            <person name="Martin F.M."/>
        </authorList>
    </citation>
    <scope>NUCLEOTIDE SEQUENCE [LARGE SCALE GENOMIC DNA]</scope>
    <source>
        <strain evidence="2 3">CCBAS932</strain>
    </source>
</reference>
<feature type="compositionally biased region" description="Low complexity" evidence="1">
    <location>
        <begin position="98"/>
        <end position="109"/>
    </location>
</feature>
<dbReference type="Proteomes" id="UP000277580">
    <property type="component" value="Unassembled WGS sequence"/>
</dbReference>
<evidence type="ECO:0000313" key="2">
    <source>
        <dbReference type="EMBL" id="RPB07791.1"/>
    </source>
</evidence>
<feature type="compositionally biased region" description="Low complexity" evidence="1">
    <location>
        <begin position="177"/>
        <end position="190"/>
    </location>
</feature>
<feature type="region of interest" description="Disordered" evidence="1">
    <location>
        <begin position="1"/>
        <end position="229"/>
    </location>
</feature>
<dbReference type="InParanoid" id="A0A3N4KHE9"/>
<dbReference type="EMBL" id="ML119175">
    <property type="protein sequence ID" value="RPB07791.1"/>
    <property type="molecule type" value="Genomic_DNA"/>
</dbReference>
<dbReference type="STRING" id="1392247.A0A3N4KHE9"/>
<feature type="compositionally biased region" description="Basic and acidic residues" evidence="1">
    <location>
        <begin position="85"/>
        <end position="97"/>
    </location>
</feature>
<evidence type="ECO:0000313" key="3">
    <source>
        <dbReference type="Proteomes" id="UP000277580"/>
    </source>
</evidence>
<accession>A0A3N4KHE9</accession>
<proteinExistence type="predicted"/>
<dbReference type="AlphaFoldDB" id="A0A3N4KHE9"/>
<keyword evidence="3" id="KW-1185">Reference proteome</keyword>
<feature type="compositionally biased region" description="Low complexity" evidence="1">
    <location>
        <begin position="45"/>
        <end position="84"/>
    </location>
</feature>
<name>A0A3N4KHE9_9PEZI</name>
<evidence type="ECO:0000256" key="1">
    <source>
        <dbReference type="SAM" id="MobiDB-lite"/>
    </source>
</evidence>
<feature type="compositionally biased region" description="Polar residues" evidence="1">
    <location>
        <begin position="165"/>
        <end position="176"/>
    </location>
</feature>
<protein>
    <submittedName>
        <fullName evidence="2">Uncharacterized protein</fullName>
    </submittedName>
</protein>